<name>A0A812R9Q3_SYMPI</name>
<sequence length="65" mass="7279">LRFLAVALRPVWEQPVVLALPTQMQQLPALQAAPDQLRLAIPEDAVQRLLARLRPALEFAQQGLK</sequence>
<dbReference type="Proteomes" id="UP000649617">
    <property type="component" value="Unassembled WGS sequence"/>
</dbReference>
<feature type="non-terminal residue" evidence="1">
    <location>
        <position position="65"/>
    </location>
</feature>
<accession>A0A812R9Q3</accession>
<evidence type="ECO:0000313" key="1">
    <source>
        <dbReference type="EMBL" id="CAE7426178.1"/>
    </source>
</evidence>
<keyword evidence="2" id="KW-1185">Reference proteome</keyword>
<organism evidence="1 2">
    <name type="scientific">Symbiodinium pilosum</name>
    <name type="common">Dinoflagellate</name>
    <dbReference type="NCBI Taxonomy" id="2952"/>
    <lineage>
        <taxon>Eukaryota</taxon>
        <taxon>Sar</taxon>
        <taxon>Alveolata</taxon>
        <taxon>Dinophyceae</taxon>
        <taxon>Suessiales</taxon>
        <taxon>Symbiodiniaceae</taxon>
        <taxon>Symbiodinium</taxon>
    </lineage>
</organism>
<feature type="non-terminal residue" evidence="1">
    <location>
        <position position="1"/>
    </location>
</feature>
<gene>
    <name evidence="1" type="ORF">SPIL2461_LOCUS10452</name>
</gene>
<dbReference type="EMBL" id="CAJNIZ010019446">
    <property type="protein sequence ID" value="CAE7426178.1"/>
    <property type="molecule type" value="Genomic_DNA"/>
</dbReference>
<evidence type="ECO:0000313" key="2">
    <source>
        <dbReference type="Proteomes" id="UP000649617"/>
    </source>
</evidence>
<reference evidence="1" key="1">
    <citation type="submission" date="2021-02" db="EMBL/GenBank/DDBJ databases">
        <authorList>
            <person name="Dougan E. K."/>
            <person name="Rhodes N."/>
            <person name="Thang M."/>
            <person name="Chan C."/>
        </authorList>
    </citation>
    <scope>NUCLEOTIDE SEQUENCE</scope>
</reference>
<dbReference type="AlphaFoldDB" id="A0A812R9Q3"/>
<proteinExistence type="predicted"/>
<protein>
    <submittedName>
        <fullName evidence="1">Uncharacterized protein</fullName>
    </submittedName>
</protein>
<comment type="caution">
    <text evidence="1">The sequence shown here is derived from an EMBL/GenBank/DDBJ whole genome shotgun (WGS) entry which is preliminary data.</text>
</comment>